<protein>
    <submittedName>
        <fullName evidence="2">Uncharacterized protein</fullName>
    </submittedName>
</protein>
<proteinExistence type="predicted"/>
<name>A0ABQ1D0I2_9ACTN</name>
<keyword evidence="3" id="KW-1185">Reference proteome</keyword>
<accession>A0ABQ1D0I2</accession>
<feature type="region of interest" description="Disordered" evidence="1">
    <location>
        <begin position="1"/>
        <end position="60"/>
    </location>
</feature>
<sequence>MPVGSTSGWVQEGTSRVGASTRAPTTVKGPPPRRSSRSGPRNHPSAAVALRGTGRAGGRA</sequence>
<dbReference type="Proteomes" id="UP000480804">
    <property type="component" value="Unassembled WGS sequence"/>
</dbReference>
<gene>
    <name evidence="2" type="ORF">Sgou_06090</name>
</gene>
<organism evidence="2 3">
    <name type="scientific">Streptomyces gougerotii</name>
    <dbReference type="NCBI Taxonomy" id="53448"/>
    <lineage>
        <taxon>Bacteria</taxon>
        <taxon>Bacillati</taxon>
        <taxon>Actinomycetota</taxon>
        <taxon>Actinomycetes</taxon>
        <taxon>Kitasatosporales</taxon>
        <taxon>Streptomycetaceae</taxon>
        <taxon>Streptomyces</taxon>
        <taxon>Streptomyces diastaticus group</taxon>
    </lineage>
</organism>
<reference evidence="2 3" key="1">
    <citation type="submission" date="2020-02" db="EMBL/GenBank/DDBJ databases">
        <title>Whole genome shotgun sequence of Streptomyces gougerotii NBRC 13043.</title>
        <authorList>
            <person name="Ichikawa N."/>
            <person name="Komaki H."/>
            <person name="Tamura T."/>
        </authorList>
    </citation>
    <scope>NUCLEOTIDE SEQUENCE [LARGE SCALE GENOMIC DNA]</scope>
    <source>
        <strain evidence="2 3">NBRC 13043</strain>
    </source>
</reference>
<evidence type="ECO:0000256" key="1">
    <source>
        <dbReference type="SAM" id="MobiDB-lite"/>
    </source>
</evidence>
<comment type="caution">
    <text evidence="2">The sequence shown here is derived from an EMBL/GenBank/DDBJ whole genome shotgun (WGS) entry which is preliminary data.</text>
</comment>
<evidence type="ECO:0000313" key="2">
    <source>
        <dbReference type="EMBL" id="GFH75939.1"/>
    </source>
</evidence>
<feature type="compositionally biased region" description="Polar residues" evidence="1">
    <location>
        <begin position="1"/>
        <end position="24"/>
    </location>
</feature>
<feature type="compositionally biased region" description="Low complexity" evidence="1">
    <location>
        <begin position="37"/>
        <end position="53"/>
    </location>
</feature>
<evidence type="ECO:0000313" key="3">
    <source>
        <dbReference type="Proteomes" id="UP000480804"/>
    </source>
</evidence>
<dbReference type="EMBL" id="BLLO01000010">
    <property type="protein sequence ID" value="GFH75939.1"/>
    <property type="molecule type" value="Genomic_DNA"/>
</dbReference>